<dbReference type="PROSITE" id="PS51898">
    <property type="entry name" value="TYR_RECOMBINASE"/>
    <property type="match status" value="1"/>
</dbReference>
<evidence type="ECO:0000313" key="13">
    <source>
        <dbReference type="Proteomes" id="UP001529340"/>
    </source>
</evidence>
<dbReference type="Proteomes" id="UP001529340">
    <property type="component" value="Unassembled WGS sequence"/>
</dbReference>
<evidence type="ECO:0000313" key="12">
    <source>
        <dbReference type="EMBL" id="MDM8156246.1"/>
    </source>
</evidence>
<feature type="active site" evidence="9">
    <location>
        <position position="243"/>
    </location>
</feature>
<accession>A0ABT7U9D0</accession>
<gene>
    <name evidence="9" type="primary">xerC</name>
    <name evidence="12" type="ORF">QUV96_01185</name>
</gene>
<feature type="active site" evidence="9">
    <location>
        <position position="240"/>
    </location>
</feature>
<organism evidence="12 13">
    <name type="scientific">Amedibacillus dolichus</name>
    <dbReference type="NCBI Taxonomy" id="31971"/>
    <lineage>
        <taxon>Bacteria</taxon>
        <taxon>Bacillati</taxon>
        <taxon>Bacillota</taxon>
        <taxon>Erysipelotrichia</taxon>
        <taxon>Erysipelotrichales</taxon>
        <taxon>Erysipelotrichaceae</taxon>
        <taxon>Amedibacillus</taxon>
    </lineage>
</organism>
<dbReference type="Gene3D" id="1.10.150.130">
    <property type="match status" value="1"/>
</dbReference>
<keyword evidence="8 9" id="KW-0131">Cell cycle</keyword>
<dbReference type="InterPro" id="IPR004107">
    <property type="entry name" value="Integrase_SAM-like_N"/>
</dbReference>
<keyword evidence="6 9" id="KW-0238">DNA-binding</keyword>
<feature type="active site" evidence="9">
    <location>
        <position position="146"/>
    </location>
</feature>
<evidence type="ECO:0000256" key="3">
    <source>
        <dbReference type="ARBA" id="ARBA00022618"/>
    </source>
</evidence>
<keyword evidence="5 9" id="KW-0229">DNA integration</keyword>
<keyword evidence="7 9" id="KW-0233">DNA recombination</keyword>
<evidence type="ECO:0000256" key="9">
    <source>
        <dbReference type="HAMAP-Rule" id="MF_01808"/>
    </source>
</evidence>
<dbReference type="InterPro" id="IPR010998">
    <property type="entry name" value="Integrase_recombinase_N"/>
</dbReference>
<dbReference type="InterPro" id="IPR023009">
    <property type="entry name" value="Tyrosine_recombinase_XerC/XerD"/>
</dbReference>
<evidence type="ECO:0000256" key="1">
    <source>
        <dbReference type="ARBA" id="ARBA00004496"/>
    </source>
</evidence>
<comment type="subcellular location">
    <subcellularLocation>
        <location evidence="1 9">Cytoplasm</location>
    </subcellularLocation>
</comment>
<dbReference type="SUPFAM" id="SSF56349">
    <property type="entry name" value="DNA breaking-rejoining enzymes"/>
    <property type="match status" value="1"/>
</dbReference>
<sequence>MGLSEAIEEYRYHLTMVEHKSERTIDSYLRDLSHYAAYLDQLDIHAVEDITEGNVQDFLLELREDYKAATVNRYLSSLRSFHRFLSQERPRLLDPTRFIKGTKKQAHLPRFLNEKEIQRLLASFGGSDADVFHKAILEVLYGCGLRVSECCELRLQQLHLKQGLVRVIGKGSKERMVPLHEEGIQALLQYLQYVRPQWEQTRSPYVFINHLGHPLTRQYVHQMIKRTLQSLGMSTAYSAHSFRHSFATHLLDGGADLRVVQELLGHSDIQTTQIYTHVQGRRLRQAYDAFHPLAKEEQS</sequence>
<feature type="domain" description="Core-binding (CB)" evidence="11">
    <location>
        <begin position="1"/>
        <end position="86"/>
    </location>
</feature>
<comment type="function">
    <text evidence="9">Site-specific tyrosine recombinase, which acts by catalyzing the cutting and rejoining of the recombining DNA molecules. The XerC-XerD complex is essential to convert dimers of the bacterial chromosome into monomers to permit their segregation at cell division. It also contributes to the segregational stability of plasmids.</text>
</comment>
<evidence type="ECO:0000256" key="4">
    <source>
        <dbReference type="ARBA" id="ARBA00022829"/>
    </source>
</evidence>
<name>A0ABT7U9D0_9FIRM</name>
<dbReference type="Pfam" id="PF00589">
    <property type="entry name" value="Phage_integrase"/>
    <property type="match status" value="1"/>
</dbReference>
<dbReference type="InterPro" id="IPR011010">
    <property type="entry name" value="DNA_brk_join_enz"/>
</dbReference>
<keyword evidence="4 9" id="KW-0159">Chromosome partition</keyword>
<keyword evidence="2 9" id="KW-0963">Cytoplasm</keyword>
<protein>
    <recommendedName>
        <fullName evidence="9">Tyrosine recombinase XerC</fullName>
    </recommendedName>
</protein>
<dbReference type="InterPro" id="IPR013762">
    <property type="entry name" value="Integrase-like_cat_sf"/>
</dbReference>
<dbReference type="Gene3D" id="1.10.443.10">
    <property type="entry name" value="Intergrase catalytic core"/>
    <property type="match status" value="1"/>
</dbReference>
<feature type="active site" evidence="9">
    <location>
        <position position="266"/>
    </location>
</feature>
<comment type="caution">
    <text evidence="12">The sequence shown here is derived from an EMBL/GenBank/DDBJ whole genome shotgun (WGS) entry which is preliminary data.</text>
</comment>
<feature type="domain" description="Tyr recombinase" evidence="10">
    <location>
        <begin position="107"/>
        <end position="288"/>
    </location>
</feature>
<proteinExistence type="inferred from homology"/>
<evidence type="ECO:0000256" key="2">
    <source>
        <dbReference type="ARBA" id="ARBA00022490"/>
    </source>
</evidence>
<reference evidence="12" key="1">
    <citation type="submission" date="2023-06" db="EMBL/GenBank/DDBJ databases">
        <title>Identification and characterization of horizontal gene transfer across gut microbiota members of farm animals based on homology search.</title>
        <authorList>
            <person name="Schwarzerova J."/>
            <person name="Nykrynova M."/>
            <person name="Jureckova K."/>
            <person name="Cejkova D."/>
            <person name="Rychlik I."/>
        </authorList>
    </citation>
    <scope>NUCLEOTIDE SEQUENCE</scope>
    <source>
        <strain evidence="12">ET39</strain>
    </source>
</reference>
<dbReference type="InterPro" id="IPR044068">
    <property type="entry name" value="CB"/>
</dbReference>
<dbReference type="EMBL" id="JAUDCG010000003">
    <property type="protein sequence ID" value="MDM8156246.1"/>
    <property type="molecule type" value="Genomic_DNA"/>
</dbReference>
<dbReference type="PROSITE" id="PS51900">
    <property type="entry name" value="CB"/>
    <property type="match status" value="1"/>
</dbReference>
<dbReference type="PANTHER" id="PTHR30349">
    <property type="entry name" value="PHAGE INTEGRASE-RELATED"/>
    <property type="match status" value="1"/>
</dbReference>
<keyword evidence="13" id="KW-1185">Reference proteome</keyword>
<evidence type="ECO:0000259" key="10">
    <source>
        <dbReference type="PROSITE" id="PS51898"/>
    </source>
</evidence>
<evidence type="ECO:0000256" key="5">
    <source>
        <dbReference type="ARBA" id="ARBA00022908"/>
    </source>
</evidence>
<comment type="similarity">
    <text evidence="9">Belongs to the 'phage' integrase family. XerC subfamily.</text>
</comment>
<evidence type="ECO:0000256" key="8">
    <source>
        <dbReference type="ARBA" id="ARBA00023306"/>
    </source>
</evidence>
<dbReference type="Pfam" id="PF02899">
    <property type="entry name" value="Phage_int_SAM_1"/>
    <property type="match status" value="1"/>
</dbReference>
<feature type="active site" evidence="9">
    <location>
        <position position="170"/>
    </location>
</feature>
<comment type="subunit">
    <text evidence="9">Forms a cyclic heterotetrameric complex composed of two molecules of XerC and two molecules of XerD.</text>
</comment>
<feature type="active site" description="O-(3'-phospho-DNA)-tyrosine intermediate" evidence="9">
    <location>
        <position position="275"/>
    </location>
</feature>
<evidence type="ECO:0000256" key="6">
    <source>
        <dbReference type="ARBA" id="ARBA00023125"/>
    </source>
</evidence>
<dbReference type="NCBIfam" id="NF001399">
    <property type="entry name" value="PRK00283.1"/>
    <property type="match status" value="1"/>
</dbReference>
<keyword evidence="3 9" id="KW-0132">Cell division</keyword>
<dbReference type="InterPro" id="IPR002104">
    <property type="entry name" value="Integrase_catalytic"/>
</dbReference>
<dbReference type="InterPro" id="IPR050090">
    <property type="entry name" value="Tyrosine_recombinase_XerCD"/>
</dbReference>
<evidence type="ECO:0000256" key="7">
    <source>
        <dbReference type="ARBA" id="ARBA00023172"/>
    </source>
</evidence>
<reference evidence="12" key="2">
    <citation type="submission" date="2023-06" db="EMBL/GenBank/DDBJ databases">
        <authorList>
            <person name="Zeman M."/>
            <person name="Kubasova T."/>
            <person name="Jahodarova E."/>
            <person name="Nykrynova M."/>
            <person name="Rychlik I."/>
        </authorList>
    </citation>
    <scope>NUCLEOTIDE SEQUENCE</scope>
    <source>
        <strain evidence="12">ET39</strain>
    </source>
</reference>
<evidence type="ECO:0000259" key="11">
    <source>
        <dbReference type="PROSITE" id="PS51900"/>
    </source>
</evidence>
<dbReference type="CDD" id="cd00798">
    <property type="entry name" value="INT_XerDC_C"/>
    <property type="match status" value="1"/>
</dbReference>
<dbReference type="HAMAP" id="MF_01808">
    <property type="entry name" value="Recomb_XerC_XerD"/>
    <property type="match status" value="1"/>
</dbReference>
<dbReference type="RefSeq" id="WP_289606715.1">
    <property type="nucleotide sequence ID" value="NZ_JAUDCG010000003.1"/>
</dbReference>
<dbReference type="PANTHER" id="PTHR30349:SF81">
    <property type="entry name" value="TYROSINE RECOMBINASE XERC"/>
    <property type="match status" value="1"/>
</dbReference>